<dbReference type="Proteomes" id="UP000186309">
    <property type="component" value="Chromosome"/>
</dbReference>
<evidence type="ECO:0000313" key="5">
    <source>
        <dbReference type="Proteomes" id="UP000186309"/>
    </source>
</evidence>
<dbReference type="SUPFAM" id="SSF49313">
    <property type="entry name" value="Cadherin-like"/>
    <property type="match status" value="20"/>
</dbReference>
<dbReference type="Pfam" id="PF16640">
    <property type="entry name" value="Big_3_5"/>
    <property type="match status" value="4"/>
</dbReference>
<dbReference type="SMART" id="SM00736">
    <property type="entry name" value="CADG"/>
    <property type="match status" value="5"/>
</dbReference>
<dbReference type="GO" id="GO:0005509">
    <property type="term" value="F:calcium ion binding"/>
    <property type="evidence" value="ECO:0007669"/>
    <property type="project" value="InterPro"/>
</dbReference>
<accession>A0A1U7CXK9</accession>
<dbReference type="STRING" id="1387353.BSF38_05225"/>
<feature type="domain" description="Dystroglycan-type cadherin-like" evidence="3">
    <location>
        <begin position="1586"/>
        <end position="1668"/>
    </location>
</feature>
<name>A0A1U7CXK9_9BACT</name>
<proteinExistence type="predicted"/>
<dbReference type="Gene3D" id="2.60.40.10">
    <property type="entry name" value="Immunoglobulins"/>
    <property type="match status" value="24"/>
</dbReference>
<dbReference type="NCBIfam" id="NF041518">
    <property type="entry name" value="choice_anch_Q"/>
    <property type="match status" value="1"/>
</dbReference>
<keyword evidence="1" id="KW-0732">Signal</keyword>
<dbReference type="KEGG" id="pbor:BSF38_05225"/>
<evidence type="ECO:0000256" key="2">
    <source>
        <dbReference type="SAM" id="MobiDB-lite"/>
    </source>
</evidence>
<organism evidence="4 5">
    <name type="scientific">Paludisphaera borealis</name>
    <dbReference type="NCBI Taxonomy" id="1387353"/>
    <lineage>
        <taxon>Bacteria</taxon>
        <taxon>Pseudomonadati</taxon>
        <taxon>Planctomycetota</taxon>
        <taxon>Planctomycetia</taxon>
        <taxon>Isosphaerales</taxon>
        <taxon>Isosphaeraceae</taxon>
        <taxon>Paludisphaera</taxon>
    </lineage>
</organism>
<gene>
    <name evidence="4" type="ORF">BSF38_05225</name>
</gene>
<evidence type="ECO:0000259" key="3">
    <source>
        <dbReference type="SMART" id="SM00736"/>
    </source>
</evidence>
<dbReference type="PANTHER" id="PTHR37494">
    <property type="entry name" value="HEMAGGLUTININ"/>
    <property type="match status" value="1"/>
</dbReference>
<dbReference type="InterPro" id="IPR014755">
    <property type="entry name" value="Cu-Rt/internalin_Ig-like"/>
</dbReference>
<dbReference type="InterPro" id="IPR032109">
    <property type="entry name" value="Big_3_5"/>
</dbReference>
<dbReference type="GO" id="GO:0016020">
    <property type="term" value="C:membrane"/>
    <property type="evidence" value="ECO:0007669"/>
    <property type="project" value="InterPro"/>
</dbReference>
<feature type="domain" description="Dystroglycan-type cadherin-like" evidence="3">
    <location>
        <begin position="671"/>
        <end position="800"/>
    </location>
</feature>
<feature type="domain" description="Dystroglycan-type cadherin-like" evidence="3">
    <location>
        <begin position="1747"/>
        <end position="1841"/>
    </location>
</feature>
<feature type="domain" description="Dystroglycan-type cadherin-like" evidence="3">
    <location>
        <begin position="804"/>
        <end position="887"/>
    </location>
</feature>
<dbReference type="EMBL" id="CP019082">
    <property type="protein sequence ID" value="APW63651.1"/>
    <property type="molecule type" value="Genomic_DNA"/>
</dbReference>
<dbReference type="InterPro" id="IPR059226">
    <property type="entry name" value="Choice_anch_Q_dom"/>
</dbReference>
<dbReference type="Gene3D" id="2.60.40.1220">
    <property type="match status" value="1"/>
</dbReference>
<keyword evidence="5" id="KW-1185">Reference proteome</keyword>
<dbReference type="PANTHER" id="PTHR37494:SF1">
    <property type="entry name" value="STAPHYLOCOCCUS AUREUS SURFACE PROTEIN A"/>
    <property type="match status" value="1"/>
</dbReference>
<sequence>MSNKRRDRHVSKSRITAPDRRRRLNIDLLEDRLAPAVFPVISALDAGPGTLRQAILDASGNAEADTIVFDPSLAGQTITLTSNSANSAFGPTALTIVNDDITIDGSAAPMLTISGNDAHRIFAVGSGASLTLQNITLTGGRAQGGDGGSSAPGPGGGGAAGLGGAVYVYAGNLTLVNSTLTSNTAQGGAGGAGSISPNIAGGGGGVGGSGGSGTLLNVGGGGGVGGPGGSMIGIGPGGANENGDQAASGNGTLGGGGAGGTVGGDGLALSSGGFGGGGGGGSGGAGGAAGFGGGGGGGTSSGGVGGFGGGGGGGTSSGGVGGFGGGAGALGGGGGGGAGMGGAIFANGGVVTIENSTFTANFAIGGAAGVGGTPAAGLGYGGALFGYNSTITVNSTTISANSATAGTGIFNLGDGTTATIVLNNSIVGQAASVGPDFIGDTTNSGTNTSSGVGNLIRSAVGFGGTIAETADPELGVLAANGGPTMTMLPSGTSPVLAGGDVAANTLLTDQRGLARVYAGVIDIGAVQATQAIAPVITTADNASFATGSPGTFTIIATASPDATITYTGALPTGLSFIDNGDGSASLVGTPAAGQVGVYNLVVTAANGALPDAIQNFTLTVSPAITLTPSTLPAAAVDSAYSQLLTASGGSGSGYVFSATGLPDGLSIDANGLITGTPTTTTGSPFSFDVEVTDNASTFTMSFTLAVNPALAITPGTVPQAALGSLYNQQLTATGGSGVGYVFSASGLPAGLSIDASGLITGTPTDNSASPYTVDVTVTDDSGASTVQSYTLTVNLALAITPGTVPQAALGSAYSQQLTATGGSGVGYVFSASGLPAGLSIDAAGLITGTPTDNSASPYTVDVTVVDDQGASFTHQYSIVVNQALAITPAAVPQAALGSVYSQQLTATGGSGVGYVFSASGLPAGLEIDAAGLITGTPTTNAGSPYTVDVTVVDNNGASFTQQYSIVVNQALAITPAAVPQAALGSVYSQQLTASGGSGVGYVFSASGLPAGLSIDANGLITGTPTTNAASPYTVDVTVVDDQGASFTHQYSIVVNAALAITPAMVPNPTVGSAYSQQLTATGGSGVGYVFSSVNLPTGLSIDAAGLITGTPTTNAGSPFTVDVTVVDDQGASFSQQYLVTVNAALAVTPGTVAQAALGSAYSQQLTATGGSGVGYVFSAVGLPTGLEIDANGLITGTPTTNAGSPYTVDVTVVDNNGASFTQQYSIVVNAALAVTPVTVAQAALGSAYSQQLTASGGSGVGYVFSASGLPAGLSIDASGLITGTPTDNSASPYLVDVTVVDDQGASFTHQYSIVVNQALAVTPLTLPNPTVGSVYSQQLTATGGSGVGYVFSASGLPTGLEIDASGLITGTLTTTAGSPYSVLVTVVDDQGASFTQPYSLVIDGPLAISPASVPQAALGSVYSQQLIGSGGSGVGYVFSAVGLPAGLSINAAGLITGTPNGVVGAFNFDVTVTDSLGADLSQSYSITVNPALAITPSTIPNAIVGSLYSHQLTATGGSGVGYVFTAASLPAGLSIDAAGLITGTPTDNSGSPYTVDVTVVDDQGASFTQQYTLTVELALAITPASVPQAALGSAYSQQLTATGGSGSGYTFTAANLPSGLSIDAAGLITGTPDGVVGAFNFDVTVTDSLGADLTQSYSITVNPALAITPGTLPQAALGSLYAPQLTATGGSGVGYVFSAVGLPAGLSIDASGLITGTPTDNSASPYLVDVTVVDDQGASFTHQYSIVVNAALAVTPGSVPQAALGSAYSQQLTASGGSGSGYMFTAVNLPAGLSIDADGLITGMPDGVVGVFNFDVTVTDGQGASVVQPYTVTVNAALAITPATLPNPIVGSAYSHQLTATGGSGVGYVFSAVGLPAGLTIDASGLVTGTPTDNSASPYTVDVIVVDDQGASFTQQYIVTVNAALAITPVTVLQAALGSVYSQQLTATGGSGSGYVFSAVGLPTGLSIDASGLITGTPTDNSGSPYTVDVTVTDDLGGSLTQQYSITVNSAIVFGAVSFPPATVGNAFSYQFSAIGGSGSGYTFSSNSALPAGLTLSPDGLLSGTPTDNLGSPYIIDVVVTDGQGASVASGPLSLAVLAAVTITPASLPIPTVGNAYSQQLTATGGSGSGYVFSAVGLPTGLSIDASGLITGTPTTSVGSPFNVIVTVTDSNDATGGGTYTLVVNSAIVVDPAVLSAAYAGVAFSQQFTASGGSGSGYTFAVDSLPAGLTLSASGLLSGTPTSTSGSPFSFLVTTTDGNGASTSQSFVLNISLSSSSTGLMTSGSPGIWGQSVTFTAWVQSGGPVVATPTGTITFMDGSNVLEVVPIYGGAAYLNTLALAPGSHNITAVYSGDALFQGSTSSIVVQAVKIEAATTFTSSSTTPNYGQAVVFTLTIASQDSLVPTGLVGFYDGDTLIGTAQVDPTGAAFITVSDLSVGAHSIKAIYAGDTYFLAVASQTIDIGVTQNQSTAGNVVSSAPQIFYGQTVTLTASFAADSGGSPMTGTVAFYDGDTYLGSTSLVPFSPNTATQPGFASQTIPLVYGRATLPNVSLSVGSHVILAVYSGDANYASASTVSPASVAVSPAQTSTSLTANTLADGATILTATVVATTPGNPPIAGSVAFYDGDALLGTVPVNAGAASLNIGTLSSGSHVLKAVYSGGGTTSASNASLVINSSGPQVVGLSRYGFHYSATTLILNFNSPLDPAAAQAVSNYQITGSNGRGIAVSRAVYDASSWTVTLYPSQRLNLHWTYTLVVNGKTPNGLTGASGIPLDGSGQDQPGTNFTTSITWKALAVAGDQPAVVYAGGTAQTTTARFNAYVNNIVRRTQQAAVRLVRSLPVARVAAARPPVAPKAVVARPVAARIVAKVWRGGR</sequence>
<dbReference type="InterPro" id="IPR013783">
    <property type="entry name" value="Ig-like_fold"/>
</dbReference>
<dbReference type="InterPro" id="IPR006644">
    <property type="entry name" value="Cadg"/>
</dbReference>
<dbReference type="Pfam" id="PF05345">
    <property type="entry name" value="He_PIG"/>
    <property type="match status" value="20"/>
</dbReference>
<dbReference type="InterPro" id="IPR015919">
    <property type="entry name" value="Cadherin-like_sf"/>
</dbReference>
<protein>
    <recommendedName>
        <fullName evidence="3">Dystroglycan-type cadherin-like domain-containing protein</fullName>
    </recommendedName>
</protein>
<reference evidence="5" key="1">
    <citation type="submission" date="2016-12" db="EMBL/GenBank/DDBJ databases">
        <title>Comparative genomics of four Isosphaeraceae planctomycetes: a common pool of plasmids and glycoside hydrolase genes.</title>
        <authorList>
            <person name="Ivanova A."/>
        </authorList>
    </citation>
    <scope>NUCLEOTIDE SEQUENCE [LARGE SCALE GENOMIC DNA]</scope>
    <source>
        <strain evidence="5">PX4</strain>
    </source>
</reference>
<feature type="region of interest" description="Disordered" evidence="2">
    <location>
        <begin position="232"/>
        <end position="252"/>
    </location>
</feature>
<evidence type="ECO:0000313" key="4">
    <source>
        <dbReference type="EMBL" id="APW63651.1"/>
    </source>
</evidence>
<feature type="domain" description="Dystroglycan-type cadherin-like" evidence="3">
    <location>
        <begin position="2014"/>
        <end position="2104"/>
    </location>
</feature>
<evidence type="ECO:0000256" key="1">
    <source>
        <dbReference type="ARBA" id="ARBA00022729"/>
    </source>
</evidence>